<name>A0A212IZQ0_9BACT</name>
<sequence length="258" mass="28693">MSDSLCTPLSPEETSPSLSQAHAAELETLLERIRTDFDVEFEPLHVDENPLEVLSIQNMSAHLDKLLQRKAIHDPLKDLPLWAKLWPGSFVLGRLLRKYEPQGKSLLELGAGCGALSLVAARYGFARVVLSDVVEQALRFARANVLRNGLGDQIEVTHVDVTAPGRDPRFASGFDIIAASEILYLDELHRPLVKFVDRHLAPGGKAFFCTDVARAKPHFGKIAAKTFKITEGRIGVKSHDENGEEQRRLYSILILERP</sequence>
<dbReference type="GO" id="GO:0032259">
    <property type="term" value="P:methylation"/>
    <property type="evidence" value="ECO:0007669"/>
    <property type="project" value="UniProtKB-KW"/>
</dbReference>
<evidence type="ECO:0000313" key="2">
    <source>
        <dbReference type="EMBL" id="SBV92669.1"/>
    </source>
</evidence>
<keyword evidence="2" id="KW-0808">Transferase</keyword>
<dbReference type="SUPFAM" id="SSF53335">
    <property type="entry name" value="S-adenosyl-L-methionine-dependent methyltransferases"/>
    <property type="match status" value="1"/>
</dbReference>
<dbReference type="CDD" id="cd02440">
    <property type="entry name" value="AdoMet_MTases"/>
    <property type="match status" value="1"/>
</dbReference>
<organism evidence="2">
    <name type="scientific">uncultured Desulfovibrio sp</name>
    <dbReference type="NCBI Taxonomy" id="167968"/>
    <lineage>
        <taxon>Bacteria</taxon>
        <taxon>Pseudomonadati</taxon>
        <taxon>Thermodesulfobacteriota</taxon>
        <taxon>Desulfovibrionia</taxon>
        <taxon>Desulfovibrionales</taxon>
        <taxon>Desulfovibrionaceae</taxon>
        <taxon>Desulfovibrio</taxon>
        <taxon>environmental samples</taxon>
    </lineage>
</organism>
<dbReference type="AlphaFoldDB" id="A0A212IZQ0"/>
<dbReference type="EMBL" id="FLUP01000001">
    <property type="protein sequence ID" value="SBV92669.1"/>
    <property type="molecule type" value="Genomic_DNA"/>
</dbReference>
<proteinExistence type="predicted"/>
<feature type="compositionally biased region" description="Low complexity" evidence="1">
    <location>
        <begin position="7"/>
        <end position="19"/>
    </location>
</feature>
<dbReference type="InterPro" id="IPR019410">
    <property type="entry name" value="Methyltransf_16"/>
</dbReference>
<accession>A0A212IZQ0</accession>
<keyword evidence="2" id="KW-0489">Methyltransferase</keyword>
<dbReference type="Pfam" id="PF10294">
    <property type="entry name" value="Methyltransf_16"/>
    <property type="match status" value="1"/>
</dbReference>
<reference evidence="2" key="1">
    <citation type="submission" date="2016-04" db="EMBL/GenBank/DDBJ databases">
        <authorList>
            <person name="Evans L.H."/>
            <person name="Alamgir A."/>
            <person name="Owens N."/>
            <person name="Weber N.D."/>
            <person name="Virtaneva K."/>
            <person name="Barbian K."/>
            <person name="Babar A."/>
            <person name="Rosenke K."/>
        </authorList>
    </citation>
    <scope>NUCLEOTIDE SEQUENCE</scope>
    <source>
        <strain evidence="2">92-2</strain>
    </source>
</reference>
<feature type="region of interest" description="Disordered" evidence="1">
    <location>
        <begin position="1"/>
        <end position="20"/>
    </location>
</feature>
<gene>
    <name evidence="2" type="ORF">KM92DES2_10299</name>
</gene>
<dbReference type="Gene3D" id="3.40.50.150">
    <property type="entry name" value="Vaccinia Virus protein VP39"/>
    <property type="match status" value="1"/>
</dbReference>
<protein>
    <submittedName>
        <fullName evidence="2">Methyltransferase small</fullName>
    </submittedName>
</protein>
<dbReference type="GO" id="GO:0008168">
    <property type="term" value="F:methyltransferase activity"/>
    <property type="evidence" value="ECO:0007669"/>
    <property type="project" value="UniProtKB-KW"/>
</dbReference>
<dbReference type="InterPro" id="IPR029063">
    <property type="entry name" value="SAM-dependent_MTases_sf"/>
</dbReference>
<dbReference type="RefSeq" id="WP_227117541.1">
    <property type="nucleotide sequence ID" value="NZ_LT598928.1"/>
</dbReference>
<dbReference type="PANTHER" id="PTHR14614">
    <property type="entry name" value="HEPATOCELLULAR CARCINOMA-ASSOCIATED ANTIGEN"/>
    <property type="match status" value="1"/>
</dbReference>
<evidence type="ECO:0000256" key="1">
    <source>
        <dbReference type="SAM" id="MobiDB-lite"/>
    </source>
</evidence>